<name>A0A3P7ILT7_STRVU</name>
<dbReference type="AlphaFoldDB" id="A0A3P7ILT7"/>
<accession>A0A3P7ILT7</accession>
<evidence type="ECO:0000313" key="2">
    <source>
        <dbReference type="Proteomes" id="UP000270094"/>
    </source>
</evidence>
<evidence type="ECO:0000313" key="1">
    <source>
        <dbReference type="EMBL" id="VDM74011.1"/>
    </source>
</evidence>
<dbReference type="EMBL" id="UYYB01033601">
    <property type="protein sequence ID" value="VDM74011.1"/>
    <property type="molecule type" value="Genomic_DNA"/>
</dbReference>
<protein>
    <submittedName>
        <fullName evidence="1">Uncharacterized protein</fullName>
    </submittedName>
</protein>
<gene>
    <name evidence="1" type="ORF">SVUK_LOCUS9009</name>
</gene>
<sequence length="80" mass="9299">MTSYDVIIIGKKGAGANLARHWLAVRCDTGDSIDKRCRWLRFRSRLHCRRRFRRRAKDVITDCMEVKICTQDVVSSPVFG</sequence>
<organism evidence="1 2">
    <name type="scientific">Strongylus vulgaris</name>
    <name type="common">Blood worm</name>
    <dbReference type="NCBI Taxonomy" id="40348"/>
    <lineage>
        <taxon>Eukaryota</taxon>
        <taxon>Metazoa</taxon>
        <taxon>Ecdysozoa</taxon>
        <taxon>Nematoda</taxon>
        <taxon>Chromadorea</taxon>
        <taxon>Rhabditida</taxon>
        <taxon>Rhabditina</taxon>
        <taxon>Rhabditomorpha</taxon>
        <taxon>Strongyloidea</taxon>
        <taxon>Strongylidae</taxon>
        <taxon>Strongylus</taxon>
    </lineage>
</organism>
<proteinExistence type="predicted"/>
<keyword evidence="2" id="KW-1185">Reference proteome</keyword>
<dbReference type="Proteomes" id="UP000270094">
    <property type="component" value="Unassembled WGS sequence"/>
</dbReference>
<reference evidence="1 2" key="1">
    <citation type="submission" date="2018-11" db="EMBL/GenBank/DDBJ databases">
        <authorList>
            <consortium name="Pathogen Informatics"/>
        </authorList>
    </citation>
    <scope>NUCLEOTIDE SEQUENCE [LARGE SCALE GENOMIC DNA]</scope>
</reference>